<dbReference type="GO" id="GO:0005737">
    <property type="term" value="C:cytoplasm"/>
    <property type="evidence" value="ECO:0007669"/>
    <property type="project" value="UniProtKB-SubCell"/>
</dbReference>
<evidence type="ECO:0000256" key="3">
    <source>
        <dbReference type="ARBA" id="ARBA00022490"/>
    </source>
</evidence>
<keyword evidence="4" id="KW-0051">Antiviral defense</keyword>
<name>A0A975GGF2_9BACT</name>
<evidence type="ECO:0000256" key="2">
    <source>
        <dbReference type="ARBA" id="ARBA00006161"/>
    </source>
</evidence>
<accession>A0A975GGF2</accession>
<evidence type="ECO:0000313" key="6">
    <source>
        <dbReference type="EMBL" id="QTA80250.1"/>
    </source>
</evidence>
<dbReference type="InterPro" id="IPR023101">
    <property type="entry name" value="AF1862-like_dom_sf"/>
</dbReference>
<reference evidence="6" key="1">
    <citation type="journal article" date="2021" name="Microb. Physiol.">
        <title>Proteogenomic Insights into the Physiology of Marine, Sulfate-Reducing, Filamentous Desulfonema limicola and Desulfonema magnum.</title>
        <authorList>
            <person name="Schnaars V."/>
            <person name="Wohlbrand L."/>
            <person name="Scheve S."/>
            <person name="Hinrichs C."/>
            <person name="Reinhardt R."/>
            <person name="Rabus R."/>
        </authorList>
    </citation>
    <scope>NUCLEOTIDE SEQUENCE</scope>
    <source>
        <strain evidence="6">5ac10</strain>
    </source>
</reference>
<protein>
    <recommendedName>
        <fullName evidence="5">CRISPR type III-B/RAMP module-associated protein Cmr5</fullName>
    </recommendedName>
</protein>
<keyword evidence="7" id="KW-1185">Reference proteome</keyword>
<keyword evidence="3" id="KW-0963">Cytoplasm</keyword>
<dbReference type="AlphaFoldDB" id="A0A975GGF2"/>
<comment type="subcellular location">
    <subcellularLocation>
        <location evidence="1">Cytoplasm</location>
    </subcellularLocation>
</comment>
<comment type="similarity">
    <text evidence="2">Belongs to the CRISPR system Cmr5 family.</text>
</comment>
<dbReference type="EMBL" id="CP061799">
    <property type="protein sequence ID" value="QTA80250.1"/>
    <property type="molecule type" value="Genomic_DNA"/>
</dbReference>
<evidence type="ECO:0000313" key="7">
    <source>
        <dbReference type="Proteomes" id="UP000663720"/>
    </source>
</evidence>
<proteinExistence type="inferred from homology"/>
<sequence>MQSKSQLYSDLVFINVQDLVQSLENDDKRLKKYKSLCKRSGGVFRTVGLIQFLTFLAAKATKDTEKHHEDLLSHLRLELHTCNIVNSENIVSFLAAIRQQEFAEYMRTSAETLKFLQWHKRISDILIIGTVED</sequence>
<gene>
    <name evidence="6" type="ORF">dnl_25460</name>
</gene>
<dbReference type="NCBIfam" id="TIGR01881">
    <property type="entry name" value="cas_Cmr5"/>
    <property type="match status" value="1"/>
</dbReference>
<dbReference type="Gene3D" id="1.10.520.30">
    <property type="entry name" value="AF1862-like domain"/>
    <property type="match status" value="1"/>
</dbReference>
<dbReference type="Proteomes" id="UP000663720">
    <property type="component" value="Chromosome"/>
</dbReference>
<dbReference type="InterPro" id="IPR010160">
    <property type="entry name" value="CRISPR-assoc_prot_Cmr5"/>
</dbReference>
<dbReference type="GO" id="GO:0051607">
    <property type="term" value="P:defense response to virus"/>
    <property type="evidence" value="ECO:0007669"/>
    <property type="project" value="UniProtKB-KW"/>
</dbReference>
<dbReference type="KEGG" id="dli:dnl_25460"/>
<dbReference type="SUPFAM" id="SSF158568">
    <property type="entry name" value="AF1862-like"/>
    <property type="match status" value="1"/>
</dbReference>
<organism evidence="6 7">
    <name type="scientific">Desulfonema limicola</name>
    <dbReference type="NCBI Taxonomy" id="45656"/>
    <lineage>
        <taxon>Bacteria</taxon>
        <taxon>Pseudomonadati</taxon>
        <taxon>Thermodesulfobacteriota</taxon>
        <taxon>Desulfobacteria</taxon>
        <taxon>Desulfobacterales</taxon>
        <taxon>Desulfococcaceae</taxon>
        <taxon>Desulfonema</taxon>
    </lineage>
</organism>
<evidence type="ECO:0000256" key="5">
    <source>
        <dbReference type="ARBA" id="ARBA00030001"/>
    </source>
</evidence>
<dbReference type="Pfam" id="PF09701">
    <property type="entry name" value="Cas_Cmr5"/>
    <property type="match status" value="1"/>
</dbReference>
<evidence type="ECO:0000256" key="4">
    <source>
        <dbReference type="ARBA" id="ARBA00023118"/>
    </source>
</evidence>
<evidence type="ECO:0000256" key="1">
    <source>
        <dbReference type="ARBA" id="ARBA00004496"/>
    </source>
</evidence>